<feature type="domain" description="2EXR" evidence="2">
    <location>
        <begin position="20"/>
        <end position="114"/>
    </location>
</feature>
<feature type="region of interest" description="Disordered" evidence="1">
    <location>
        <begin position="238"/>
        <end position="257"/>
    </location>
</feature>
<evidence type="ECO:0000259" key="2">
    <source>
        <dbReference type="Pfam" id="PF20150"/>
    </source>
</evidence>
<evidence type="ECO:0000256" key="1">
    <source>
        <dbReference type="SAM" id="MobiDB-lite"/>
    </source>
</evidence>
<dbReference type="EMBL" id="KZ613948">
    <property type="protein sequence ID" value="PMD38376.1"/>
    <property type="molecule type" value="Genomic_DNA"/>
</dbReference>
<dbReference type="PANTHER" id="PTHR35910:SF6">
    <property type="entry name" value="2EXR DOMAIN-CONTAINING PROTEIN"/>
    <property type="match status" value="1"/>
</dbReference>
<dbReference type="PANTHER" id="PTHR35910">
    <property type="entry name" value="2EXR DOMAIN-CONTAINING PROTEIN"/>
    <property type="match status" value="1"/>
</dbReference>
<protein>
    <recommendedName>
        <fullName evidence="2">2EXR domain-containing protein</fullName>
    </recommendedName>
</protein>
<accession>A0A2J6RIN7</accession>
<sequence>MSSITDIDSEANNELASPAFILFHELPTEIRLRIWDIINDSAPHEVRITVTTPPKDADIKKTPSFKLHTPFPILLHVCHESRTHVLKTYKTLFKVKDRAGIERDEIYFNPVRDLVYISIPRCTKDWIIYTGGHIHLPGTGLETPFTSHNILRCQVSPQTLGYGKHEVETIVVVHPTQKPINVQNNERRMNGFDSLAQVAGPAWSSVEYFAWKPEWWNEHWEFLFSELVKEELLQASSKRRTGKGVTKSRKGRKLVGL</sequence>
<dbReference type="InterPro" id="IPR045518">
    <property type="entry name" value="2EXR"/>
</dbReference>
<evidence type="ECO:0000313" key="4">
    <source>
        <dbReference type="Proteomes" id="UP000235786"/>
    </source>
</evidence>
<dbReference type="Proteomes" id="UP000235786">
    <property type="component" value="Unassembled WGS sequence"/>
</dbReference>
<reference evidence="3 4" key="1">
    <citation type="submission" date="2016-04" db="EMBL/GenBank/DDBJ databases">
        <title>A degradative enzymes factory behind the ericoid mycorrhizal symbiosis.</title>
        <authorList>
            <consortium name="DOE Joint Genome Institute"/>
            <person name="Martino E."/>
            <person name="Morin E."/>
            <person name="Grelet G."/>
            <person name="Kuo A."/>
            <person name="Kohler A."/>
            <person name="Daghino S."/>
            <person name="Barry K."/>
            <person name="Choi C."/>
            <person name="Cichocki N."/>
            <person name="Clum A."/>
            <person name="Copeland A."/>
            <person name="Hainaut M."/>
            <person name="Haridas S."/>
            <person name="Labutti K."/>
            <person name="Lindquist E."/>
            <person name="Lipzen A."/>
            <person name="Khouja H.-R."/>
            <person name="Murat C."/>
            <person name="Ohm R."/>
            <person name="Olson A."/>
            <person name="Spatafora J."/>
            <person name="Veneault-Fourrey C."/>
            <person name="Henrissat B."/>
            <person name="Grigoriev I."/>
            <person name="Martin F."/>
            <person name="Perotto S."/>
        </authorList>
    </citation>
    <scope>NUCLEOTIDE SEQUENCE [LARGE SCALE GENOMIC DNA]</scope>
    <source>
        <strain evidence="3 4">F</strain>
    </source>
</reference>
<name>A0A2J6RIN7_HYAVF</name>
<organism evidence="3 4">
    <name type="scientific">Hyaloscypha variabilis (strain UAMH 11265 / GT02V1 / F)</name>
    <name type="common">Meliniomyces variabilis</name>
    <dbReference type="NCBI Taxonomy" id="1149755"/>
    <lineage>
        <taxon>Eukaryota</taxon>
        <taxon>Fungi</taxon>
        <taxon>Dikarya</taxon>
        <taxon>Ascomycota</taxon>
        <taxon>Pezizomycotina</taxon>
        <taxon>Leotiomycetes</taxon>
        <taxon>Helotiales</taxon>
        <taxon>Hyaloscyphaceae</taxon>
        <taxon>Hyaloscypha</taxon>
        <taxon>Hyaloscypha variabilis</taxon>
    </lineage>
</organism>
<dbReference type="Pfam" id="PF20150">
    <property type="entry name" value="2EXR"/>
    <property type="match status" value="1"/>
</dbReference>
<gene>
    <name evidence="3" type="ORF">L207DRAFT_635730</name>
</gene>
<keyword evidence="4" id="KW-1185">Reference proteome</keyword>
<evidence type="ECO:0000313" key="3">
    <source>
        <dbReference type="EMBL" id="PMD38376.1"/>
    </source>
</evidence>
<proteinExistence type="predicted"/>
<dbReference type="OrthoDB" id="3473305at2759"/>
<dbReference type="AlphaFoldDB" id="A0A2J6RIN7"/>